<dbReference type="Gene3D" id="3.30.300.20">
    <property type="match status" value="1"/>
</dbReference>
<dbReference type="InterPro" id="IPR052707">
    <property type="entry name" value="OsmC_Ohr_Peroxiredoxin"/>
</dbReference>
<dbReference type="InterPro" id="IPR003718">
    <property type="entry name" value="OsmC/Ohr_fam"/>
</dbReference>
<name>A0ABX6KXQ9_9GAMM</name>
<keyword evidence="2" id="KW-1185">Reference proteome</keyword>
<dbReference type="InterPro" id="IPR015946">
    <property type="entry name" value="KH_dom-like_a/b"/>
</dbReference>
<protein>
    <submittedName>
        <fullName evidence="1">Osmotically inducible protein OsmC</fullName>
    </submittedName>
</protein>
<dbReference type="SUPFAM" id="SSF82784">
    <property type="entry name" value="OsmC-like"/>
    <property type="match status" value="1"/>
</dbReference>
<organism evidence="1 2">
    <name type="scientific">Pectobacterium punjabense</name>
    <dbReference type="NCBI Taxonomy" id="2108399"/>
    <lineage>
        <taxon>Bacteria</taxon>
        <taxon>Pseudomonadati</taxon>
        <taxon>Pseudomonadota</taxon>
        <taxon>Gammaproteobacteria</taxon>
        <taxon>Enterobacterales</taxon>
        <taxon>Pectobacteriaceae</taxon>
        <taxon>Pectobacterium</taxon>
    </lineage>
</organism>
<dbReference type="GeneID" id="90761777"/>
<dbReference type="Proteomes" id="UP000502681">
    <property type="component" value="Chromosome"/>
</dbReference>
<dbReference type="RefSeq" id="WP_107169458.1">
    <property type="nucleotide sequence ID" value="NZ_CP038498.1"/>
</dbReference>
<dbReference type="PANTHER" id="PTHR42830:SF2">
    <property type="entry name" value="OSMC_OHR FAMILY PROTEIN"/>
    <property type="match status" value="1"/>
</dbReference>
<proteinExistence type="predicted"/>
<evidence type="ECO:0000313" key="1">
    <source>
        <dbReference type="EMBL" id="QJA18858.1"/>
    </source>
</evidence>
<reference evidence="1 2" key="1">
    <citation type="submission" date="2019-04" db="EMBL/GenBank/DDBJ databases">
        <title>Whole Genome Sequencing of Pectobacterium punjabense SS95.</title>
        <authorList>
            <person name="Sarfraz S."/>
            <person name="Oulghazi S."/>
            <person name="Roques C."/>
            <person name="Vandecasteele C."/>
            <person name="Faure D."/>
        </authorList>
    </citation>
    <scope>NUCLEOTIDE SEQUENCE [LARGE SCALE GENOMIC DNA]</scope>
    <source>
        <strain evidence="1 2">SS95</strain>
    </source>
</reference>
<dbReference type="PANTHER" id="PTHR42830">
    <property type="entry name" value="OSMOTICALLY INDUCIBLE FAMILY PROTEIN"/>
    <property type="match status" value="1"/>
</dbReference>
<evidence type="ECO:0000313" key="2">
    <source>
        <dbReference type="Proteomes" id="UP000502681"/>
    </source>
</evidence>
<sequence length="160" mass="16836">MTMPVQLYKRKNLIVAKLNTELKTTWTGTLKGNGKIQGDDLDVGIAIPASFGGSGAGAEPNTFLISSAAACYAMTLIGMLEARKIQVVDLEVKTKGTESKEAGIGVAHSVLLTVSSETSQEGIDTAAKLIVSAEKSCMIGNILRNSGFVFNVNGEVMIQK</sequence>
<dbReference type="EMBL" id="CP038498">
    <property type="protein sequence ID" value="QJA18858.1"/>
    <property type="molecule type" value="Genomic_DNA"/>
</dbReference>
<dbReference type="InterPro" id="IPR036102">
    <property type="entry name" value="OsmC/Ohrsf"/>
</dbReference>
<gene>
    <name evidence="1" type="ORF">E2566_02350</name>
</gene>
<dbReference type="Pfam" id="PF02566">
    <property type="entry name" value="OsmC"/>
    <property type="match status" value="1"/>
</dbReference>
<accession>A0ABX6KXQ9</accession>